<organism evidence="1 2">
    <name type="scientific">Rhabditophanes sp. KR3021</name>
    <dbReference type="NCBI Taxonomy" id="114890"/>
    <lineage>
        <taxon>Eukaryota</taxon>
        <taxon>Metazoa</taxon>
        <taxon>Ecdysozoa</taxon>
        <taxon>Nematoda</taxon>
        <taxon>Chromadorea</taxon>
        <taxon>Rhabditida</taxon>
        <taxon>Tylenchina</taxon>
        <taxon>Panagrolaimomorpha</taxon>
        <taxon>Strongyloidoidea</taxon>
        <taxon>Alloionematidae</taxon>
        <taxon>Rhabditophanes</taxon>
    </lineage>
</organism>
<dbReference type="WBParaSite" id="RSKR_0000145000.1">
    <property type="protein sequence ID" value="RSKR_0000145000.1"/>
    <property type="gene ID" value="RSKR_0000145000"/>
</dbReference>
<dbReference type="Proteomes" id="UP000095286">
    <property type="component" value="Unplaced"/>
</dbReference>
<evidence type="ECO:0000313" key="2">
    <source>
        <dbReference type="WBParaSite" id="RSKR_0000145000.1"/>
    </source>
</evidence>
<evidence type="ECO:0000313" key="1">
    <source>
        <dbReference type="Proteomes" id="UP000095286"/>
    </source>
</evidence>
<name>A0AC35TJW1_9BILA</name>
<protein>
    <submittedName>
        <fullName evidence="2">Protein AF-9 homolog</fullName>
    </submittedName>
</protein>
<reference evidence="2" key="1">
    <citation type="submission" date="2016-11" db="UniProtKB">
        <authorList>
            <consortium name="WormBaseParasite"/>
        </authorList>
    </citation>
    <scope>IDENTIFICATION</scope>
    <source>
        <strain evidence="2">KR3021</strain>
    </source>
</reference>
<accession>A0AC35TJW1</accession>
<sequence length="219" mass="25475">MDPNNPQNRLKGVTLVKGIVMGNTAYKLREKDGDRTHEWKVYLRPYLDEDIGRYITKVQFKLHDSYKNSNIQIEKPPFEVTETGWGEFDVNVKIFFADINEKPIQTFHYIRLHAPLHNEGTENEFCGVEHYEELVFQDPTSVMADILNSIPPAIHNPTSFFTHFGDVHNQQISTIRNARQLIQKEIEDLKKNIIDGHEFLQSKISELKNVNIKKELLEG</sequence>
<proteinExistence type="predicted"/>